<dbReference type="SUPFAM" id="SSF103088">
    <property type="entry name" value="OmpA-like"/>
    <property type="match status" value="1"/>
</dbReference>
<dbReference type="PANTHER" id="PTHR30329:SF21">
    <property type="entry name" value="LIPOPROTEIN YIAD-RELATED"/>
    <property type="match status" value="1"/>
</dbReference>
<evidence type="ECO:0000256" key="5">
    <source>
        <dbReference type="SAM" id="SignalP"/>
    </source>
</evidence>
<comment type="subcellular location">
    <subcellularLocation>
        <location evidence="1">Cell outer membrane</location>
    </subcellularLocation>
</comment>
<feature type="domain" description="OmpA-like" evidence="6">
    <location>
        <begin position="79"/>
        <end position="199"/>
    </location>
</feature>
<organism evidence="7 8">
    <name type="scientific">Roseisolibacter agri</name>
    <dbReference type="NCBI Taxonomy" id="2014610"/>
    <lineage>
        <taxon>Bacteria</taxon>
        <taxon>Pseudomonadati</taxon>
        <taxon>Gemmatimonadota</taxon>
        <taxon>Gemmatimonadia</taxon>
        <taxon>Gemmatimonadales</taxon>
        <taxon>Gemmatimonadaceae</taxon>
        <taxon>Roseisolibacter</taxon>
    </lineage>
</organism>
<accession>A0AA37Q7L9</accession>
<evidence type="ECO:0000313" key="8">
    <source>
        <dbReference type="Proteomes" id="UP001161325"/>
    </source>
</evidence>
<dbReference type="PROSITE" id="PS51123">
    <property type="entry name" value="OMPA_2"/>
    <property type="match status" value="1"/>
</dbReference>
<evidence type="ECO:0000313" key="7">
    <source>
        <dbReference type="EMBL" id="GLC28069.1"/>
    </source>
</evidence>
<dbReference type="Proteomes" id="UP001161325">
    <property type="component" value="Unassembled WGS sequence"/>
</dbReference>
<feature type="chain" id="PRO_5041331608" description="OmpA-like domain-containing protein" evidence="5">
    <location>
        <begin position="22"/>
        <end position="213"/>
    </location>
</feature>
<reference evidence="7" key="1">
    <citation type="submission" date="2022-08" db="EMBL/GenBank/DDBJ databases">
        <title>Draft genome sequencing of Roseisolibacter agri AW1220.</title>
        <authorList>
            <person name="Tobiishi Y."/>
            <person name="Tonouchi A."/>
        </authorList>
    </citation>
    <scope>NUCLEOTIDE SEQUENCE</scope>
    <source>
        <strain evidence="7">AW1220</strain>
    </source>
</reference>
<keyword evidence="2 4" id="KW-0472">Membrane</keyword>
<feature type="signal peptide" evidence="5">
    <location>
        <begin position="1"/>
        <end position="21"/>
    </location>
</feature>
<dbReference type="InterPro" id="IPR050330">
    <property type="entry name" value="Bact_OuterMem_StrucFunc"/>
</dbReference>
<dbReference type="InterPro" id="IPR036737">
    <property type="entry name" value="OmpA-like_sf"/>
</dbReference>
<gene>
    <name evidence="7" type="ORF">rosag_45820</name>
</gene>
<evidence type="ECO:0000256" key="2">
    <source>
        <dbReference type="ARBA" id="ARBA00023136"/>
    </source>
</evidence>
<dbReference type="CDD" id="cd07185">
    <property type="entry name" value="OmpA_C-like"/>
    <property type="match status" value="1"/>
</dbReference>
<dbReference type="PRINTS" id="PR01021">
    <property type="entry name" value="OMPADOMAIN"/>
</dbReference>
<dbReference type="InterPro" id="IPR006664">
    <property type="entry name" value="OMP_bac"/>
</dbReference>
<evidence type="ECO:0000259" key="6">
    <source>
        <dbReference type="PROSITE" id="PS51123"/>
    </source>
</evidence>
<proteinExistence type="predicted"/>
<dbReference type="InterPro" id="IPR006665">
    <property type="entry name" value="OmpA-like"/>
</dbReference>
<sequence length="213" mass="22613">MRSFQVLVLGLAGAASLSACATKGYVNRRVDTVVATERVARESADSAQVRDIAALRTDLTALRNDLQTLRNEFGARITAMEDQVKFTMPVHFAFDDASVRQEDQAALQRFAQVANKYYNGAAITVEGFADPAGSARYNAALSKRRADSVKDFLVAQGLNDGLVKTVGLGESRQVRPGAAGNDAGAELNRRVVFVIESPGVGAATTAATTASMQ</sequence>
<dbReference type="Pfam" id="PF00691">
    <property type="entry name" value="OmpA"/>
    <property type="match status" value="1"/>
</dbReference>
<name>A0AA37Q7L9_9BACT</name>
<keyword evidence="5" id="KW-0732">Signal</keyword>
<keyword evidence="8" id="KW-1185">Reference proteome</keyword>
<comment type="caution">
    <text evidence="7">The sequence shown here is derived from an EMBL/GenBank/DDBJ whole genome shotgun (WGS) entry which is preliminary data.</text>
</comment>
<protein>
    <recommendedName>
        <fullName evidence="6">OmpA-like domain-containing protein</fullName>
    </recommendedName>
</protein>
<keyword evidence="3" id="KW-0998">Cell outer membrane</keyword>
<dbReference type="GO" id="GO:0009279">
    <property type="term" value="C:cell outer membrane"/>
    <property type="evidence" value="ECO:0007669"/>
    <property type="project" value="UniProtKB-SubCell"/>
</dbReference>
<dbReference type="RefSeq" id="WP_284352495.1">
    <property type="nucleotide sequence ID" value="NZ_BRXS01000007.1"/>
</dbReference>
<evidence type="ECO:0000256" key="1">
    <source>
        <dbReference type="ARBA" id="ARBA00004442"/>
    </source>
</evidence>
<dbReference type="PANTHER" id="PTHR30329">
    <property type="entry name" value="STATOR ELEMENT OF FLAGELLAR MOTOR COMPLEX"/>
    <property type="match status" value="1"/>
</dbReference>
<evidence type="ECO:0000256" key="4">
    <source>
        <dbReference type="PROSITE-ProRule" id="PRU00473"/>
    </source>
</evidence>
<dbReference type="PROSITE" id="PS51257">
    <property type="entry name" value="PROKAR_LIPOPROTEIN"/>
    <property type="match status" value="1"/>
</dbReference>
<dbReference type="Gene3D" id="3.30.1330.60">
    <property type="entry name" value="OmpA-like domain"/>
    <property type="match status" value="1"/>
</dbReference>
<dbReference type="EMBL" id="BRXS01000007">
    <property type="protein sequence ID" value="GLC28069.1"/>
    <property type="molecule type" value="Genomic_DNA"/>
</dbReference>
<evidence type="ECO:0000256" key="3">
    <source>
        <dbReference type="ARBA" id="ARBA00023237"/>
    </source>
</evidence>
<dbReference type="AlphaFoldDB" id="A0AA37Q7L9"/>